<sequence length="82" mass="8987">MRGSKAFYTRPFKKEASGGLMEGCRGVHDWFECVSCDHLSTVRCPFEGNEIDVMVELKARLNAAVEAKAGGEGLPGVLDVRR</sequence>
<dbReference type="EMBL" id="LAZR01069377">
    <property type="protein sequence ID" value="KKK47822.1"/>
    <property type="molecule type" value="Genomic_DNA"/>
</dbReference>
<protein>
    <submittedName>
        <fullName evidence="1">Uncharacterized protein</fullName>
    </submittedName>
</protein>
<reference evidence="1" key="1">
    <citation type="journal article" date="2015" name="Nature">
        <title>Complex archaea that bridge the gap between prokaryotes and eukaryotes.</title>
        <authorList>
            <person name="Spang A."/>
            <person name="Saw J.H."/>
            <person name="Jorgensen S.L."/>
            <person name="Zaremba-Niedzwiedzka K."/>
            <person name="Martijn J."/>
            <person name="Lind A.E."/>
            <person name="van Eijk R."/>
            <person name="Schleper C."/>
            <person name="Guy L."/>
            <person name="Ettema T.J."/>
        </authorList>
    </citation>
    <scope>NUCLEOTIDE SEQUENCE</scope>
</reference>
<evidence type="ECO:0000313" key="1">
    <source>
        <dbReference type="EMBL" id="KKK47822.1"/>
    </source>
</evidence>
<gene>
    <name evidence="1" type="ORF">LCGC14_3151320</name>
</gene>
<name>A0A0F8VU14_9ZZZZ</name>
<accession>A0A0F8VU14</accession>
<comment type="caution">
    <text evidence="1">The sequence shown here is derived from an EMBL/GenBank/DDBJ whole genome shotgun (WGS) entry which is preliminary data.</text>
</comment>
<dbReference type="AlphaFoldDB" id="A0A0F8VU14"/>
<organism evidence="1">
    <name type="scientific">marine sediment metagenome</name>
    <dbReference type="NCBI Taxonomy" id="412755"/>
    <lineage>
        <taxon>unclassified sequences</taxon>
        <taxon>metagenomes</taxon>
        <taxon>ecological metagenomes</taxon>
    </lineage>
</organism>
<proteinExistence type="predicted"/>